<comment type="similarity">
    <text evidence="1 6">Belongs to the copper transporter (Ctr) (TC 1.A.56) family. SLC31A subfamily.</text>
</comment>
<sequence length="125" mass="13667">MNDGGHMNGMGGMSPPTPPGAVHHRHMMMHMTFFWGKNTEILFTGWPGYDHPGHGLLQTLMYAIRIALAYIVMLAVMSFNGGVFLVAVAGHTVGFFVFGSRVFKKQSPPPEVLGKTSDLPRMSCC</sequence>
<evidence type="ECO:0000256" key="2">
    <source>
        <dbReference type="ARBA" id="ARBA00022692"/>
    </source>
</evidence>
<comment type="subcellular location">
    <subcellularLocation>
        <location evidence="6">Membrane</location>
        <topology evidence="6">Multi-pass membrane protein</topology>
    </subcellularLocation>
</comment>
<proteinExistence type="inferred from homology"/>
<keyword evidence="5 6" id="KW-0472">Membrane</keyword>
<dbReference type="AlphaFoldDB" id="A0ABD1RF50"/>
<dbReference type="PANTHER" id="PTHR12483:SF24">
    <property type="entry name" value="COPPER TRANSPORTER 2-RELATED"/>
    <property type="match status" value="1"/>
</dbReference>
<name>A0ABD1RF50_9LAMI</name>
<organism evidence="7 8">
    <name type="scientific">Abeliophyllum distichum</name>
    <dbReference type="NCBI Taxonomy" id="126358"/>
    <lineage>
        <taxon>Eukaryota</taxon>
        <taxon>Viridiplantae</taxon>
        <taxon>Streptophyta</taxon>
        <taxon>Embryophyta</taxon>
        <taxon>Tracheophyta</taxon>
        <taxon>Spermatophyta</taxon>
        <taxon>Magnoliopsida</taxon>
        <taxon>eudicotyledons</taxon>
        <taxon>Gunneridae</taxon>
        <taxon>Pentapetalae</taxon>
        <taxon>asterids</taxon>
        <taxon>lamiids</taxon>
        <taxon>Lamiales</taxon>
        <taxon>Oleaceae</taxon>
        <taxon>Forsythieae</taxon>
        <taxon>Abeliophyllum</taxon>
    </lineage>
</organism>
<dbReference type="GO" id="GO:0016020">
    <property type="term" value="C:membrane"/>
    <property type="evidence" value="ECO:0007669"/>
    <property type="project" value="UniProtKB-SubCell"/>
</dbReference>
<protein>
    <recommendedName>
        <fullName evidence="6">Copper transport protein</fullName>
    </recommendedName>
</protein>
<keyword evidence="6" id="KW-0186">Copper</keyword>
<dbReference type="GO" id="GO:0005375">
    <property type="term" value="F:copper ion transmembrane transporter activity"/>
    <property type="evidence" value="ECO:0007669"/>
    <property type="project" value="UniProtKB-UniRule"/>
</dbReference>
<dbReference type="EMBL" id="JBFOLK010000009">
    <property type="protein sequence ID" value="KAL2486428.1"/>
    <property type="molecule type" value="Genomic_DNA"/>
</dbReference>
<evidence type="ECO:0000313" key="8">
    <source>
        <dbReference type="Proteomes" id="UP001604336"/>
    </source>
</evidence>
<dbReference type="Pfam" id="PF04145">
    <property type="entry name" value="Ctr"/>
    <property type="match status" value="1"/>
</dbReference>
<reference evidence="8" key="1">
    <citation type="submission" date="2024-07" db="EMBL/GenBank/DDBJ databases">
        <title>Two chromosome-level genome assemblies of Korean endemic species Abeliophyllum distichum and Forsythia ovata (Oleaceae).</title>
        <authorList>
            <person name="Jang H."/>
        </authorList>
    </citation>
    <scope>NUCLEOTIDE SEQUENCE [LARGE SCALE GENOMIC DNA]</scope>
</reference>
<keyword evidence="6" id="KW-0813">Transport</keyword>
<keyword evidence="6" id="KW-0406">Ion transport</keyword>
<comment type="caution">
    <text evidence="7">The sequence shown here is derived from an EMBL/GenBank/DDBJ whole genome shotgun (WGS) entry which is preliminary data.</text>
</comment>
<gene>
    <name evidence="7" type="ORF">Adt_31184</name>
</gene>
<evidence type="ECO:0000256" key="3">
    <source>
        <dbReference type="ARBA" id="ARBA00022796"/>
    </source>
</evidence>
<evidence type="ECO:0000256" key="1">
    <source>
        <dbReference type="ARBA" id="ARBA00006921"/>
    </source>
</evidence>
<keyword evidence="8" id="KW-1185">Reference proteome</keyword>
<keyword evidence="3 6" id="KW-0187">Copper transport</keyword>
<evidence type="ECO:0000256" key="5">
    <source>
        <dbReference type="ARBA" id="ARBA00023136"/>
    </source>
</evidence>
<evidence type="ECO:0000256" key="6">
    <source>
        <dbReference type="RuleBase" id="RU367022"/>
    </source>
</evidence>
<evidence type="ECO:0000313" key="7">
    <source>
        <dbReference type="EMBL" id="KAL2486428.1"/>
    </source>
</evidence>
<accession>A0ABD1RF50</accession>
<feature type="transmembrane region" description="Helical" evidence="6">
    <location>
        <begin position="59"/>
        <end position="77"/>
    </location>
</feature>
<keyword evidence="2 6" id="KW-0812">Transmembrane</keyword>
<dbReference type="Proteomes" id="UP001604336">
    <property type="component" value="Unassembled WGS sequence"/>
</dbReference>
<evidence type="ECO:0000256" key="4">
    <source>
        <dbReference type="ARBA" id="ARBA00022989"/>
    </source>
</evidence>
<dbReference type="InterPro" id="IPR007274">
    <property type="entry name" value="Cop_transporter"/>
</dbReference>
<dbReference type="PANTHER" id="PTHR12483">
    <property type="entry name" value="SOLUTE CARRIER FAMILY 31 COPPER TRANSPORTERS"/>
    <property type="match status" value="1"/>
</dbReference>
<keyword evidence="4 6" id="KW-1133">Transmembrane helix</keyword>